<protein>
    <submittedName>
        <fullName evidence="2">Uncharacterized protein</fullName>
    </submittedName>
</protein>
<evidence type="ECO:0000313" key="3">
    <source>
        <dbReference type="Proteomes" id="UP000292235"/>
    </source>
</evidence>
<gene>
    <name evidence="2" type="ORF">EKD16_25400</name>
</gene>
<keyword evidence="3" id="KW-1185">Reference proteome</keyword>
<dbReference type="AlphaFoldDB" id="A0A4P6Q8L4"/>
<geneLocation type="plasmid" evidence="3">
    <name>phim2</name>
</geneLocation>
<feature type="compositionally biased region" description="Basic residues" evidence="1">
    <location>
        <begin position="37"/>
        <end position="47"/>
    </location>
</feature>
<proteinExistence type="predicted"/>
<feature type="region of interest" description="Disordered" evidence="1">
    <location>
        <begin position="37"/>
        <end position="59"/>
    </location>
</feature>
<dbReference type="GeneID" id="39493881"/>
<evidence type="ECO:0000256" key="1">
    <source>
        <dbReference type="SAM" id="MobiDB-lite"/>
    </source>
</evidence>
<keyword evidence="2" id="KW-0614">Plasmid</keyword>
<sequence length="59" mass="6805">MASTTPLLGRVDPGHRQVCAYANRGCTCYLLPGQHGRKAAKLRRRRQRAAEKRTWRRDL</sequence>
<reference evidence="2 3" key="1">
    <citation type="submission" date="2019-02" db="EMBL/GenBank/DDBJ databases">
        <authorList>
            <person name="Khodamoradi S."/>
            <person name="Hahnke R.L."/>
            <person name="Kaempfer P."/>
            <person name="Schumann P."/>
            <person name="Rohde M."/>
            <person name="Steinert M."/>
            <person name="Luzhetskyy A."/>
            <person name="Wink J."/>
            <person name="Ruckert C."/>
        </authorList>
    </citation>
    <scope>NUCLEOTIDE SEQUENCE [LARGE SCALE GENOMIC DNA]</scope>
    <source>
        <strain evidence="2 3">M2</strain>
        <plasmid evidence="3">phim2</plasmid>
    </source>
</reference>
<dbReference type="RefSeq" id="WP_131102983.1">
    <property type="nucleotide sequence ID" value="NZ_CP036456.1"/>
</dbReference>
<accession>A0A4P6Q8L4</accession>
<organism evidence="2 3">
    <name type="scientific">Streptomonospora litoralis</name>
    <dbReference type="NCBI Taxonomy" id="2498135"/>
    <lineage>
        <taxon>Bacteria</taxon>
        <taxon>Bacillati</taxon>
        <taxon>Actinomycetota</taxon>
        <taxon>Actinomycetes</taxon>
        <taxon>Streptosporangiales</taxon>
        <taxon>Nocardiopsidaceae</taxon>
        <taxon>Streptomonospora</taxon>
    </lineage>
</organism>
<dbReference type="Proteomes" id="UP000292235">
    <property type="component" value="Plasmid phiM2"/>
</dbReference>
<evidence type="ECO:0000313" key="2">
    <source>
        <dbReference type="EMBL" id="QBI56820.1"/>
    </source>
</evidence>
<name>A0A4P6Q8L4_9ACTN</name>
<dbReference type="EMBL" id="CP036456">
    <property type="protein sequence ID" value="QBI56820.1"/>
    <property type="molecule type" value="Genomic_DNA"/>
</dbReference>
<feature type="compositionally biased region" description="Basic and acidic residues" evidence="1">
    <location>
        <begin position="48"/>
        <end position="59"/>
    </location>
</feature>
<dbReference type="KEGG" id="strr:EKD16_25400"/>